<dbReference type="Pfam" id="PF02737">
    <property type="entry name" value="3HCDH_N"/>
    <property type="match status" value="1"/>
</dbReference>
<feature type="domain" description="3-hydroxyacyl-CoA dehydrogenase C-terminal" evidence="16">
    <location>
        <begin position="497"/>
        <end position="590"/>
    </location>
</feature>
<dbReference type="InterPro" id="IPR001753">
    <property type="entry name" value="Enoyl-CoA_hydra/iso"/>
</dbReference>
<evidence type="ECO:0000256" key="15">
    <source>
        <dbReference type="RuleBase" id="RU003707"/>
    </source>
</evidence>
<sequence>MIVRRGSALCLREFRVSSSIKSSGQVSYELRGDVAVMTVSNAPVNALSLAIRQDLVARIKQFEEDEAAKVAVIVGEGKVFIAGADIREFKRPATEPHLPDVIDGIEACTKPVIAAIHGVALGGGLEVALGCHFRVGVKGAKVGLPEVHLGIIPGAGGTQRLPRLAGYEKALEMIPSGAPIGADAAKAAGILDDVSDEADAVAAGLAFARSVIDNGTPLRRCSELVAPAVDAQVFADAKAAVAKRARGQKSPVVCVEAIEVASQTSFADGMAKEREMFMELKNSAQHRALAHAFFADRALGKLPEIEGIAPRTLKSIGVIGGGTMGAGIATGALMNGLSVTLIERDDEALGRAKATIAKNVGGAVKKGKLSAEQEQRIFDKALSLSTDYASLSEVDLVVEAVFEDIDVKKQVFEKLDAVCKEGAVLATNTSYLDVNAIAAVTKRPQDVIGLHFFSPAHIMKLLEVVVADKTAPDVIATGFQLGKIMRKIAVRAGVCDGFIGNRILATYRAAADAIVVDGSTPFEVDDVMLEFGFPMGPYAVADLAGLDIGWATRKRKAPTRDPRERYFTFADRMCEQGWFGQKTSKGYYVYEDGARKGTPNPAVLDILTEERKEKQINAQNLSKEQILDRYMAAMVNEAAKVVEEGIALRPLDVDMTLIYGYGFPRWRGGPMQYADEIGLEKILSNIKAYAEEDGYFWQPAKLLEELVASGRSFADLNAESGNNSAAKKHENA</sequence>
<comment type="subunit">
    <text evidence="4">Monomer.</text>
</comment>
<proteinExistence type="inferred from homology"/>
<dbReference type="GO" id="GO:0070403">
    <property type="term" value="F:NAD+ binding"/>
    <property type="evidence" value="ECO:0007669"/>
    <property type="project" value="InterPro"/>
</dbReference>
<comment type="catalytic activity">
    <reaction evidence="14">
        <text>a (3S)-3-hydroxyacyl-CoA + NAD(+) = a 3-oxoacyl-CoA + NADH + H(+)</text>
        <dbReference type="Rhea" id="RHEA:22432"/>
        <dbReference type="ChEBI" id="CHEBI:15378"/>
        <dbReference type="ChEBI" id="CHEBI:57318"/>
        <dbReference type="ChEBI" id="CHEBI:57540"/>
        <dbReference type="ChEBI" id="CHEBI:57945"/>
        <dbReference type="ChEBI" id="CHEBI:90726"/>
        <dbReference type="EC" id="1.1.1.35"/>
    </reaction>
</comment>
<dbReference type="Gene3D" id="3.90.226.10">
    <property type="entry name" value="2-enoyl-CoA Hydratase, Chain A, domain 1"/>
    <property type="match status" value="1"/>
</dbReference>
<keyword evidence="19" id="KW-1185">Reference proteome</keyword>
<gene>
    <name evidence="18" type="ORF">SAMN05444141_11226</name>
</gene>
<dbReference type="Pfam" id="PF00378">
    <property type="entry name" value="ECH_1"/>
    <property type="match status" value="1"/>
</dbReference>
<dbReference type="Gene3D" id="3.40.50.720">
    <property type="entry name" value="NAD(P)-binding Rossmann-like Domain"/>
    <property type="match status" value="1"/>
</dbReference>
<keyword evidence="10" id="KW-0576">Peroxisome</keyword>
<dbReference type="SUPFAM" id="SSF52096">
    <property type="entry name" value="ClpP/crotonase"/>
    <property type="match status" value="1"/>
</dbReference>
<evidence type="ECO:0000256" key="13">
    <source>
        <dbReference type="ARBA" id="ARBA00023268"/>
    </source>
</evidence>
<evidence type="ECO:0000256" key="8">
    <source>
        <dbReference type="ARBA" id="ARBA00023027"/>
    </source>
</evidence>
<evidence type="ECO:0000256" key="5">
    <source>
        <dbReference type="ARBA" id="ARBA00022832"/>
    </source>
</evidence>
<dbReference type="SUPFAM" id="SSF51735">
    <property type="entry name" value="NAD(P)-binding Rossmann-fold domains"/>
    <property type="match status" value="1"/>
</dbReference>
<dbReference type="GO" id="GO:0004300">
    <property type="term" value="F:enoyl-CoA hydratase activity"/>
    <property type="evidence" value="ECO:0007669"/>
    <property type="project" value="UniProtKB-ARBA"/>
</dbReference>
<reference evidence="19" key="1">
    <citation type="submission" date="2016-10" db="EMBL/GenBank/DDBJ databases">
        <authorList>
            <person name="Varghese N."/>
            <person name="Submissions S."/>
        </authorList>
    </citation>
    <scope>NUCLEOTIDE SEQUENCE [LARGE SCALE GENOMIC DNA]</scope>
    <source>
        <strain evidence="19">DSM 17465</strain>
    </source>
</reference>
<dbReference type="AlphaFoldDB" id="A0A1I7DWI5"/>
<evidence type="ECO:0000256" key="3">
    <source>
        <dbReference type="ARBA" id="ARBA00008750"/>
    </source>
</evidence>
<keyword evidence="9" id="KW-0443">Lipid metabolism</keyword>
<feature type="domain" description="3-hydroxyacyl-CoA dehydrogenase C-terminal" evidence="16">
    <location>
        <begin position="626"/>
        <end position="711"/>
    </location>
</feature>
<dbReference type="FunFam" id="3.40.50.720:FF:000009">
    <property type="entry name" value="Fatty oxidation complex, alpha subunit"/>
    <property type="match status" value="1"/>
</dbReference>
<dbReference type="UniPathway" id="UPA00659"/>
<evidence type="ECO:0000256" key="1">
    <source>
        <dbReference type="ARBA" id="ARBA00004275"/>
    </source>
</evidence>
<comment type="similarity">
    <text evidence="15">Belongs to the enoyl-CoA hydratase/isomerase family.</text>
</comment>
<dbReference type="PROSITE" id="PS00166">
    <property type="entry name" value="ENOYL_COA_HYDRATASE"/>
    <property type="match status" value="1"/>
</dbReference>
<keyword evidence="7" id="KW-0560">Oxidoreductase</keyword>
<evidence type="ECO:0000256" key="7">
    <source>
        <dbReference type="ARBA" id="ARBA00023002"/>
    </source>
</evidence>
<keyword evidence="12" id="KW-0456">Lyase</keyword>
<evidence type="ECO:0000256" key="10">
    <source>
        <dbReference type="ARBA" id="ARBA00023140"/>
    </source>
</evidence>
<accession>A0A1I7DWI5</accession>
<dbReference type="Gene3D" id="1.10.1040.50">
    <property type="match status" value="1"/>
</dbReference>
<dbReference type="InterPro" id="IPR006176">
    <property type="entry name" value="3-OHacyl-CoA_DH_NAD-bd"/>
</dbReference>
<feature type="domain" description="3-hydroxyacyl-CoA dehydrogenase NAD binding" evidence="17">
    <location>
        <begin position="316"/>
        <end position="492"/>
    </location>
</feature>
<dbReference type="EMBL" id="FPBD01000012">
    <property type="protein sequence ID" value="SFU16048.1"/>
    <property type="molecule type" value="Genomic_DNA"/>
</dbReference>
<dbReference type="CDD" id="cd06558">
    <property type="entry name" value="crotonase-like"/>
    <property type="match status" value="1"/>
</dbReference>
<organism evidence="18 19">
    <name type="scientific">Pseudovibrio denitrificans</name>
    <dbReference type="NCBI Taxonomy" id="258256"/>
    <lineage>
        <taxon>Bacteria</taxon>
        <taxon>Pseudomonadati</taxon>
        <taxon>Pseudomonadota</taxon>
        <taxon>Alphaproteobacteria</taxon>
        <taxon>Hyphomicrobiales</taxon>
        <taxon>Stappiaceae</taxon>
        <taxon>Pseudovibrio</taxon>
    </lineage>
</organism>
<evidence type="ECO:0000259" key="16">
    <source>
        <dbReference type="Pfam" id="PF00725"/>
    </source>
</evidence>
<dbReference type="Proteomes" id="UP000183371">
    <property type="component" value="Unassembled WGS sequence"/>
</dbReference>
<dbReference type="Pfam" id="PF00725">
    <property type="entry name" value="3HCDH"/>
    <property type="match status" value="2"/>
</dbReference>
<dbReference type="FunFam" id="1.10.1040.50:FF:000006">
    <property type="entry name" value="Peroxisomal bifunctional enzyme"/>
    <property type="match status" value="1"/>
</dbReference>
<dbReference type="PANTHER" id="PTHR23309:SF49">
    <property type="entry name" value="PEROXISOMAL BIFUNCTIONAL ENZYME"/>
    <property type="match status" value="1"/>
</dbReference>
<evidence type="ECO:0000256" key="11">
    <source>
        <dbReference type="ARBA" id="ARBA00023235"/>
    </source>
</evidence>
<keyword evidence="11" id="KW-0413">Isomerase</keyword>
<comment type="pathway">
    <text evidence="2">Lipid metabolism; fatty acid beta-oxidation.</text>
</comment>
<evidence type="ECO:0000256" key="6">
    <source>
        <dbReference type="ARBA" id="ARBA00022963"/>
    </source>
</evidence>
<dbReference type="GO" id="GO:0003857">
    <property type="term" value="F:(3S)-3-hydroxyacyl-CoA dehydrogenase (NAD+) activity"/>
    <property type="evidence" value="ECO:0007669"/>
    <property type="project" value="UniProtKB-EC"/>
</dbReference>
<dbReference type="GO" id="GO:0016853">
    <property type="term" value="F:isomerase activity"/>
    <property type="evidence" value="ECO:0007669"/>
    <property type="project" value="UniProtKB-KW"/>
</dbReference>
<dbReference type="GO" id="GO:0006635">
    <property type="term" value="P:fatty acid beta-oxidation"/>
    <property type="evidence" value="ECO:0007669"/>
    <property type="project" value="UniProtKB-UniPathway"/>
</dbReference>
<comment type="subcellular location">
    <subcellularLocation>
        <location evidence="1">Peroxisome</location>
    </subcellularLocation>
</comment>
<protein>
    <submittedName>
        <fullName evidence="18">Short chain enoyl-CoA hydratase /3-hydroxyacyl-CoA dehydrogenase</fullName>
    </submittedName>
</protein>
<evidence type="ECO:0000256" key="12">
    <source>
        <dbReference type="ARBA" id="ARBA00023239"/>
    </source>
</evidence>
<dbReference type="PANTHER" id="PTHR23309">
    <property type="entry name" value="3-HYDROXYACYL-COA DEHYROGENASE"/>
    <property type="match status" value="1"/>
</dbReference>
<keyword evidence="6" id="KW-0442">Lipid degradation</keyword>
<dbReference type="InterPro" id="IPR018376">
    <property type="entry name" value="Enoyl-CoA_hyd/isom_CS"/>
</dbReference>
<dbReference type="InterPro" id="IPR036291">
    <property type="entry name" value="NAD(P)-bd_dom_sf"/>
</dbReference>
<evidence type="ECO:0000256" key="14">
    <source>
        <dbReference type="ARBA" id="ARBA00049556"/>
    </source>
</evidence>
<dbReference type="InterPro" id="IPR008927">
    <property type="entry name" value="6-PGluconate_DH-like_C_sf"/>
</dbReference>
<name>A0A1I7DWI5_9HYPH</name>
<evidence type="ECO:0000313" key="19">
    <source>
        <dbReference type="Proteomes" id="UP000183371"/>
    </source>
</evidence>
<keyword evidence="13" id="KW-0511">Multifunctional enzyme</keyword>
<dbReference type="InterPro" id="IPR029045">
    <property type="entry name" value="ClpP/crotonase-like_dom_sf"/>
</dbReference>
<comment type="similarity">
    <text evidence="3">In the N-terminal section; belongs to the enoyl-CoA hydratase/isomerase family.</text>
</comment>
<evidence type="ECO:0000259" key="17">
    <source>
        <dbReference type="Pfam" id="PF02737"/>
    </source>
</evidence>
<dbReference type="SUPFAM" id="SSF48179">
    <property type="entry name" value="6-phosphogluconate dehydrogenase C-terminal domain-like"/>
    <property type="match status" value="2"/>
</dbReference>
<keyword evidence="8" id="KW-0520">NAD</keyword>
<evidence type="ECO:0000256" key="9">
    <source>
        <dbReference type="ARBA" id="ARBA00023098"/>
    </source>
</evidence>
<evidence type="ECO:0000256" key="4">
    <source>
        <dbReference type="ARBA" id="ARBA00011245"/>
    </source>
</evidence>
<dbReference type="InterPro" id="IPR006108">
    <property type="entry name" value="3HC_DH_C"/>
</dbReference>
<evidence type="ECO:0000256" key="2">
    <source>
        <dbReference type="ARBA" id="ARBA00005005"/>
    </source>
</evidence>
<evidence type="ECO:0000313" key="18">
    <source>
        <dbReference type="EMBL" id="SFU16048.1"/>
    </source>
</evidence>
<keyword evidence="5" id="KW-0276">Fatty acid metabolism</keyword>